<dbReference type="CDD" id="cd09274">
    <property type="entry name" value="RNase_HI_RT_Ty3"/>
    <property type="match status" value="1"/>
</dbReference>
<keyword evidence="1" id="KW-0808">Transferase</keyword>
<dbReference type="PROSITE" id="PS50878">
    <property type="entry name" value="RT_POL"/>
    <property type="match status" value="1"/>
</dbReference>
<name>A0AAV4HT89_9GAST</name>
<accession>A0AAV4HT89</accession>
<dbReference type="Proteomes" id="UP000762676">
    <property type="component" value="Unassembled WGS sequence"/>
</dbReference>
<dbReference type="CDD" id="cd01647">
    <property type="entry name" value="RT_LTR"/>
    <property type="match status" value="1"/>
</dbReference>
<evidence type="ECO:0000256" key="3">
    <source>
        <dbReference type="ARBA" id="ARBA00022722"/>
    </source>
</evidence>
<dbReference type="InterPro" id="IPR000477">
    <property type="entry name" value="RT_dom"/>
</dbReference>
<keyword evidence="9" id="KW-1185">Reference proteome</keyword>
<dbReference type="SUPFAM" id="SSF56672">
    <property type="entry name" value="DNA/RNA polymerases"/>
    <property type="match status" value="1"/>
</dbReference>
<sequence>MEFDPLNFGTENIEMPSPSITEEDDSTATAYVAAITEDSATEFGSAIPTSSLSDDGKIKLNINPCLDSVEVQQVQDLLSDFQDILTSLPGLTTTIQHVIRLSTDEVIRIKPYPLPFASQEFLKTEITQLLSLGVIERSTSLYCSPVVIVKKKDGSLRLCIDFRKLNSITNFDSENIPLPEDLFMQMSKSEMFSTCDLTKAYWQIPFEEDSKKFTAFQTPLGLMQWTRMPFGLVTAPATFCRRMRLVLGDRQNFLSYFDDTMIHTRSWSGHLTALRTLLSPLRQHGLHVHPAKLSIGFSKTEFLGLGIPWHSCSGSEKSFQASQFDSSDNLETVSQLHGSVGISPVNNLSTLSFKNLLSSDPILIIPDVEEQFVVRSDASDTGIGAVLLQERNQYLMPCRYASRRLGPGDCNYSTIERECLAIIFAVRQFSKFLTFRTFVLQTDHKPLSFLKAGAPKNSRLMRWALSLQEYSFHIVPIPGNKNVQADALSRLC</sequence>
<dbReference type="InterPro" id="IPR041373">
    <property type="entry name" value="RT_RNaseH"/>
</dbReference>
<keyword evidence="4" id="KW-0255">Endonuclease</keyword>
<evidence type="ECO:0000313" key="9">
    <source>
        <dbReference type="Proteomes" id="UP000762676"/>
    </source>
</evidence>
<dbReference type="EMBL" id="BMAT01002181">
    <property type="protein sequence ID" value="GFS00790.1"/>
    <property type="molecule type" value="Genomic_DNA"/>
</dbReference>
<protein>
    <submittedName>
        <fullName evidence="8">Transposon Tf2-12 polyprotein</fullName>
    </submittedName>
</protein>
<proteinExistence type="predicted"/>
<evidence type="ECO:0000256" key="2">
    <source>
        <dbReference type="ARBA" id="ARBA00022695"/>
    </source>
</evidence>
<dbReference type="InterPro" id="IPR050951">
    <property type="entry name" value="Retrovirus_Pol_polyprotein"/>
</dbReference>
<dbReference type="Gene3D" id="3.30.70.270">
    <property type="match status" value="1"/>
</dbReference>
<comment type="caution">
    <text evidence="8">The sequence shown here is derived from an EMBL/GenBank/DDBJ whole genome shotgun (WGS) entry which is preliminary data.</text>
</comment>
<organism evidence="8 9">
    <name type="scientific">Elysia marginata</name>
    <dbReference type="NCBI Taxonomy" id="1093978"/>
    <lineage>
        <taxon>Eukaryota</taxon>
        <taxon>Metazoa</taxon>
        <taxon>Spiralia</taxon>
        <taxon>Lophotrochozoa</taxon>
        <taxon>Mollusca</taxon>
        <taxon>Gastropoda</taxon>
        <taxon>Heterobranchia</taxon>
        <taxon>Euthyneura</taxon>
        <taxon>Panpulmonata</taxon>
        <taxon>Sacoglossa</taxon>
        <taxon>Placobranchoidea</taxon>
        <taxon>Plakobranchidae</taxon>
        <taxon>Elysia</taxon>
    </lineage>
</organism>
<dbReference type="InterPro" id="IPR043502">
    <property type="entry name" value="DNA/RNA_pol_sf"/>
</dbReference>
<dbReference type="Gene3D" id="3.10.10.10">
    <property type="entry name" value="HIV Type 1 Reverse Transcriptase, subunit A, domain 1"/>
    <property type="match status" value="1"/>
</dbReference>
<gene>
    <name evidence="8" type="ORF">ElyMa_001080000</name>
</gene>
<evidence type="ECO:0000256" key="5">
    <source>
        <dbReference type="ARBA" id="ARBA00022801"/>
    </source>
</evidence>
<dbReference type="GO" id="GO:0004519">
    <property type="term" value="F:endonuclease activity"/>
    <property type="evidence" value="ECO:0007669"/>
    <property type="project" value="UniProtKB-KW"/>
</dbReference>
<feature type="domain" description="Reverse transcriptase" evidence="7">
    <location>
        <begin position="130"/>
        <end position="307"/>
    </location>
</feature>
<dbReference type="Pfam" id="PF17917">
    <property type="entry name" value="RT_RNaseH"/>
    <property type="match status" value="1"/>
</dbReference>
<evidence type="ECO:0000313" key="8">
    <source>
        <dbReference type="EMBL" id="GFS00790.1"/>
    </source>
</evidence>
<keyword evidence="6" id="KW-0695">RNA-directed DNA polymerase</keyword>
<evidence type="ECO:0000256" key="6">
    <source>
        <dbReference type="ARBA" id="ARBA00022918"/>
    </source>
</evidence>
<dbReference type="GO" id="GO:0016787">
    <property type="term" value="F:hydrolase activity"/>
    <property type="evidence" value="ECO:0007669"/>
    <property type="project" value="UniProtKB-KW"/>
</dbReference>
<evidence type="ECO:0000259" key="7">
    <source>
        <dbReference type="PROSITE" id="PS50878"/>
    </source>
</evidence>
<dbReference type="Gene3D" id="3.10.20.370">
    <property type="match status" value="1"/>
</dbReference>
<dbReference type="InterPro" id="IPR043128">
    <property type="entry name" value="Rev_trsase/Diguanyl_cyclase"/>
</dbReference>
<dbReference type="Pfam" id="PF00078">
    <property type="entry name" value="RVT_1"/>
    <property type="match status" value="1"/>
</dbReference>
<dbReference type="AlphaFoldDB" id="A0AAV4HT89"/>
<keyword evidence="3" id="KW-0540">Nuclease</keyword>
<dbReference type="GO" id="GO:0003964">
    <property type="term" value="F:RNA-directed DNA polymerase activity"/>
    <property type="evidence" value="ECO:0007669"/>
    <property type="project" value="UniProtKB-KW"/>
</dbReference>
<evidence type="ECO:0000256" key="1">
    <source>
        <dbReference type="ARBA" id="ARBA00022679"/>
    </source>
</evidence>
<dbReference type="PANTHER" id="PTHR37984:SF5">
    <property type="entry name" value="PROTEIN NYNRIN-LIKE"/>
    <property type="match status" value="1"/>
</dbReference>
<reference evidence="8 9" key="1">
    <citation type="journal article" date="2021" name="Elife">
        <title>Chloroplast acquisition without the gene transfer in kleptoplastic sea slugs, Plakobranchus ocellatus.</title>
        <authorList>
            <person name="Maeda T."/>
            <person name="Takahashi S."/>
            <person name="Yoshida T."/>
            <person name="Shimamura S."/>
            <person name="Takaki Y."/>
            <person name="Nagai Y."/>
            <person name="Toyoda A."/>
            <person name="Suzuki Y."/>
            <person name="Arimoto A."/>
            <person name="Ishii H."/>
            <person name="Satoh N."/>
            <person name="Nishiyama T."/>
            <person name="Hasebe M."/>
            <person name="Maruyama T."/>
            <person name="Minagawa J."/>
            <person name="Obokata J."/>
            <person name="Shigenobu S."/>
        </authorList>
    </citation>
    <scope>NUCLEOTIDE SEQUENCE [LARGE SCALE GENOMIC DNA]</scope>
</reference>
<keyword evidence="2" id="KW-0548">Nucleotidyltransferase</keyword>
<keyword evidence="5" id="KW-0378">Hydrolase</keyword>
<dbReference type="FunFam" id="3.10.20.370:FF:000001">
    <property type="entry name" value="Retrovirus-related Pol polyprotein from transposon 17.6-like protein"/>
    <property type="match status" value="1"/>
</dbReference>
<dbReference type="PANTHER" id="PTHR37984">
    <property type="entry name" value="PROTEIN CBG26694"/>
    <property type="match status" value="1"/>
</dbReference>
<evidence type="ECO:0000256" key="4">
    <source>
        <dbReference type="ARBA" id="ARBA00022759"/>
    </source>
</evidence>